<dbReference type="GO" id="GO:0005524">
    <property type="term" value="F:ATP binding"/>
    <property type="evidence" value="ECO:0007669"/>
    <property type="project" value="UniProtKB-UniRule"/>
</dbReference>
<evidence type="ECO:0000256" key="2">
    <source>
        <dbReference type="ARBA" id="ARBA00022490"/>
    </source>
</evidence>
<dbReference type="EMBL" id="VDLU01000002">
    <property type="protein sequence ID" value="TNJ29181.1"/>
    <property type="molecule type" value="Genomic_DNA"/>
</dbReference>
<dbReference type="GO" id="GO:0051231">
    <property type="term" value="P:spindle elongation"/>
    <property type="evidence" value="ECO:0007669"/>
    <property type="project" value="TreeGrafter"/>
</dbReference>
<evidence type="ECO:0000256" key="3">
    <source>
        <dbReference type="ARBA" id="ARBA00022741"/>
    </source>
</evidence>
<protein>
    <recommendedName>
        <fullName evidence="7">Kinesin-like protein</fullName>
    </recommendedName>
</protein>
<dbReference type="VEuPathDB" id="GiardiaDB:GMRT_14949"/>
<keyword evidence="4 6" id="KW-0067">ATP-binding</keyword>
<dbReference type="SUPFAM" id="SSF52540">
    <property type="entry name" value="P-loop containing nucleoside triphosphate hydrolases"/>
    <property type="match status" value="1"/>
</dbReference>
<dbReference type="GO" id="GO:0007052">
    <property type="term" value="P:mitotic spindle organization"/>
    <property type="evidence" value="ECO:0007669"/>
    <property type="project" value="TreeGrafter"/>
</dbReference>
<accession>A0A4Z1T9H9</accession>
<comment type="subcellular location">
    <subcellularLocation>
        <location evidence="1">Cytoplasm</location>
    </subcellularLocation>
</comment>
<evidence type="ECO:0000256" key="6">
    <source>
        <dbReference type="PROSITE-ProRule" id="PRU00283"/>
    </source>
</evidence>
<evidence type="ECO:0000256" key="8">
    <source>
        <dbReference type="SAM" id="Coils"/>
    </source>
</evidence>
<keyword evidence="6 7" id="KW-0505">Motor protein</keyword>
<sequence length="616" mass="69750">MGRGEQTDNVRVLVRMRPFNEREKTEGAREIVEMDKTRCTVTLHKPPGLTSEGVSKRSFTFDAVYPPTSTQTEVFDESVREMIDGCLEGYNATVFAYGQTGSGKTHTMMGQPENPGMIPLAFQRIFDFIAKADSTTQFLVRASFIEIYNEDIKDLLTNTPHLQLKEDPQRGVFIKGLSEHPVSTEGEIEKLMKKGNNSRAVAATLMNATSSRSHSIFQIIIERMEVIEGKETIRVGKLNLVDLAGSERQEKTGATGDRLKEAAKINLSLTTLGCVISKLVEKAQHIPYRDSKLTRLLQDSLGGNSKTLMVVAVSPASTNYDETLSTLRYADRAKQIKNKPKINEDPKDAQIREMRDYISRLEAQLKEIMNQANAGGGAATDGSDAFTGYTAEEAQQIKVLKKHLDQAKKKRTKYVQQEVEAPSQEELQKLEDEQLELERQIKKSEEKARARQELAKALTNKIEESKSKMVDRAILETEEREKDAAIREARNALAAQKVEAAKLKKQLLEAEEARKNLELQCTTASDRIQELEQIQKETERRLAEAREELYEIRLEQSRERDTLGNDREAQLRLLGLRQYVVSSFIPSAYQKLIEEYAVWDEEEQAWSIEIPRGTHH</sequence>
<dbReference type="Pfam" id="PF00225">
    <property type="entry name" value="Kinesin"/>
    <property type="match status" value="1"/>
</dbReference>
<comment type="similarity">
    <text evidence="6 7">Belongs to the TRAFAC class myosin-kinesin ATPase superfamily. Kinesin family.</text>
</comment>
<dbReference type="PANTHER" id="PTHR47969">
    <property type="entry name" value="CHROMOSOME-ASSOCIATED KINESIN KIF4A-RELATED"/>
    <property type="match status" value="1"/>
</dbReference>
<dbReference type="GO" id="GO:0005874">
    <property type="term" value="C:microtubule"/>
    <property type="evidence" value="ECO:0007669"/>
    <property type="project" value="UniProtKB-KW"/>
</dbReference>
<dbReference type="InterPro" id="IPR001752">
    <property type="entry name" value="Kinesin_motor_dom"/>
</dbReference>
<evidence type="ECO:0000259" key="9">
    <source>
        <dbReference type="PROSITE" id="PS50067"/>
    </source>
</evidence>
<keyword evidence="2" id="KW-0963">Cytoplasm</keyword>
<dbReference type="InterPro" id="IPR036961">
    <property type="entry name" value="Kinesin_motor_dom_sf"/>
</dbReference>
<keyword evidence="7" id="KW-0493">Microtubule</keyword>
<dbReference type="GO" id="GO:0005875">
    <property type="term" value="C:microtubule associated complex"/>
    <property type="evidence" value="ECO:0007669"/>
    <property type="project" value="TreeGrafter"/>
</dbReference>
<keyword evidence="5 8" id="KW-0175">Coiled coil</keyword>
<dbReference type="GO" id="GO:0005737">
    <property type="term" value="C:cytoplasm"/>
    <property type="evidence" value="ECO:0007669"/>
    <property type="project" value="UniProtKB-SubCell"/>
</dbReference>
<name>A0A4Z1T9H9_GIAMU</name>
<evidence type="ECO:0000256" key="1">
    <source>
        <dbReference type="ARBA" id="ARBA00004496"/>
    </source>
</evidence>
<keyword evidence="11" id="KW-1185">Reference proteome</keyword>
<feature type="binding site" evidence="6">
    <location>
        <begin position="98"/>
        <end position="105"/>
    </location>
    <ligand>
        <name>ATP</name>
        <dbReference type="ChEBI" id="CHEBI:30616"/>
    </ligand>
</feature>
<feature type="domain" description="Kinesin motor" evidence="9">
    <location>
        <begin position="9"/>
        <end position="336"/>
    </location>
</feature>
<dbReference type="InterPro" id="IPR027640">
    <property type="entry name" value="Kinesin-like_fam"/>
</dbReference>
<evidence type="ECO:0000256" key="7">
    <source>
        <dbReference type="RuleBase" id="RU000394"/>
    </source>
</evidence>
<dbReference type="PROSITE" id="PS00411">
    <property type="entry name" value="KINESIN_MOTOR_1"/>
    <property type="match status" value="1"/>
</dbReference>
<evidence type="ECO:0000256" key="4">
    <source>
        <dbReference type="ARBA" id="ARBA00022840"/>
    </source>
</evidence>
<keyword evidence="3 6" id="KW-0547">Nucleotide-binding</keyword>
<evidence type="ECO:0000313" key="11">
    <source>
        <dbReference type="Proteomes" id="UP000315496"/>
    </source>
</evidence>
<organism evidence="10 11">
    <name type="scientific">Giardia muris</name>
    <dbReference type="NCBI Taxonomy" id="5742"/>
    <lineage>
        <taxon>Eukaryota</taxon>
        <taxon>Metamonada</taxon>
        <taxon>Diplomonadida</taxon>
        <taxon>Hexamitidae</taxon>
        <taxon>Giardiinae</taxon>
        <taxon>Giardia</taxon>
    </lineage>
</organism>
<reference evidence="10 11" key="1">
    <citation type="submission" date="2019-05" db="EMBL/GenBank/DDBJ databases">
        <title>The compact genome of Giardia muris reveals important steps in the evolution of intestinal protozoan parasites.</title>
        <authorList>
            <person name="Xu F."/>
            <person name="Jimenez-Gonzalez A."/>
            <person name="Einarsson E."/>
            <person name="Astvaldsson A."/>
            <person name="Peirasmaki D."/>
            <person name="Eckmann L."/>
            <person name="Andersson J.O."/>
            <person name="Svard S.G."/>
            <person name="Jerlstrom-Hultqvist J."/>
        </authorList>
    </citation>
    <scope>NUCLEOTIDE SEQUENCE [LARGE SCALE GENOMIC DNA]</scope>
    <source>
        <strain evidence="10 11">Roberts-Thomson</strain>
    </source>
</reference>
<gene>
    <name evidence="10" type="ORF">GMRT_14949</name>
</gene>
<dbReference type="PRINTS" id="PR00380">
    <property type="entry name" value="KINESINHEAVY"/>
</dbReference>
<dbReference type="PANTHER" id="PTHR47969:SF15">
    <property type="entry name" value="CHROMOSOME-ASSOCIATED KINESIN KIF4A-RELATED"/>
    <property type="match status" value="1"/>
</dbReference>
<dbReference type="InterPro" id="IPR019821">
    <property type="entry name" value="Kinesin_motor_CS"/>
</dbReference>
<dbReference type="SMART" id="SM00129">
    <property type="entry name" value="KISc"/>
    <property type="match status" value="1"/>
</dbReference>
<dbReference type="AlphaFoldDB" id="A0A4Z1T9H9"/>
<feature type="coiled-coil region" evidence="8">
    <location>
        <begin position="351"/>
        <end position="555"/>
    </location>
</feature>
<dbReference type="InterPro" id="IPR027417">
    <property type="entry name" value="P-loop_NTPase"/>
</dbReference>
<dbReference type="GO" id="GO:0003777">
    <property type="term" value="F:microtubule motor activity"/>
    <property type="evidence" value="ECO:0007669"/>
    <property type="project" value="InterPro"/>
</dbReference>
<comment type="caution">
    <text evidence="10">The sequence shown here is derived from an EMBL/GenBank/DDBJ whole genome shotgun (WGS) entry which is preliminary data.</text>
</comment>
<evidence type="ECO:0000256" key="5">
    <source>
        <dbReference type="ARBA" id="ARBA00023054"/>
    </source>
</evidence>
<dbReference type="Proteomes" id="UP000315496">
    <property type="component" value="Chromosome 2"/>
</dbReference>
<dbReference type="OrthoDB" id="3176171at2759"/>
<dbReference type="GO" id="GO:0008017">
    <property type="term" value="F:microtubule binding"/>
    <property type="evidence" value="ECO:0007669"/>
    <property type="project" value="InterPro"/>
</dbReference>
<dbReference type="FunFam" id="3.40.850.10:FF:000082">
    <property type="entry name" value="OSM3-like kinesin"/>
    <property type="match status" value="1"/>
</dbReference>
<evidence type="ECO:0000313" key="10">
    <source>
        <dbReference type="EMBL" id="TNJ29181.1"/>
    </source>
</evidence>
<dbReference type="Gene3D" id="3.40.850.10">
    <property type="entry name" value="Kinesin motor domain"/>
    <property type="match status" value="1"/>
</dbReference>
<dbReference type="GO" id="GO:0007018">
    <property type="term" value="P:microtubule-based movement"/>
    <property type="evidence" value="ECO:0007669"/>
    <property type="project" value="InterPro"/>
</dbReference>
<proteinExistence type="inferred from homology"/>
<dbReference type="PROSITE" id="PS50067">
    <property type="entry name" value="KINESIN_MOTOR_2"/>
    <property type="match status" value="1"/>
</dbReference>